<gene>
    <name evidence="1" type="ORF">CJJ23_04830</name>
</gene>
<evidence type="ECO:0000313" key="1">
    <source>
        <dbReference type="EMBL" id="PAK20891.1"/>
    </source>
</evidence>
<organism evidence="1 2">
    <name type="scientific">Mycoplasmopsis agassizii</name>
    <dbReference type="NCBI Taxonomy" id="33922"/>
    <lineage>
        <taxon>Bacteria</taxon>
        <taxon>Bacillati</taxon>
        <taxon>Mycoplasmatota</taxon>
        <taxon>Mycoplasmoidales</taxon>
        <taxon>Metamycoplasmataceae</taxon>
        <taxon>Mycoplasmopsis</taxon>
    </lineage>
</organism>
<dbReference type="RefSeq" id="WP_095335210.1">
    <property type="nucleotide sequence ID" value="NZ_NQNY01000022.1"/>
</dbReference>
<proteinExistence type="predicted"/>
<sequence>MLYDEDGSFKKWHSEYKGSKSKYELNRIEKGETKSRTRKVAFKVKEIIFVALNKQNIKNVGVFQDGFKNSDGSKRNPKVLLDLSNPDLEKYVYKVD</sequence>
<dbReference type="AlphaFoldDB" id="A0A269THM0"/>
<protein>
    <submittedName>
        <fullName evidence="1">Uncharacterized protein</fullName>
    </submittedName>
</protein>
<name>A0A269THM0_9BACT</name>
<comment type="caution">
    <text evidence="1">The sequence shown here is derived from an EMBL/GenBank/DDBJ whole genome shotgun (WGS) entry which is preliminary data.</text>
</comment>
<dbReference type="EMBL" id="NQNY01000022">
    <property type="protein sequence ID" value="PAK20891.1"/>
    <property type="molecule type" value="Genomic_DNA"/>
</dbReference>
<reference evidence="2" key="1">
    <citation type="submission" date="2017-08" db="EMBL/GenBank/DDBJ databases">
        <authorList>
            <person name="Alvarez-Ponce D."/>
            <person name="Weitzman C.L."/>
            <person name="Tillett R.L."/>
            <person name="Sandmeier F.C."/>
            <person name="Tracy C.R."/>
        </authorList>
    </citation>
    <scope>NUCLEOTIDE SEQUENCE [LARGE SCALE GENOMIC DNA]</scope>
    <source>
        <strain evidence="2">723</strain>
    </source>
</reference>
<dbReference type="Proteomes" id="UP000216943">
    <property type="component" value="Unassembled WGS sequence"/>
</dbReference>
<evidence type="ECO:0000313" key="2">
    <source>
        <dbReference type="Proteomes" id="UP000216943"/>
    </source>
</evidence>
<accession>A0A269THM0</accession>